<keyword evidence="3" id="KW-0443">Lipid metabolism</keyword>
<evidence type="ECO:0000313" key="9">
    <source>
        <dbReference type="Proteomes" id="UP000031668"/>
    </source>
</evidence>
<gene>
    <name evidence="8" type="ORF">RF11_00106</name>
</gene>
<dbReference type="OrthoDB" id="5205528at2759"/>
<dbReference type="OMA" id="ENVVVVW"/>
<keyword evidence="9" id="KW-1185">Reference proteome</keyword>
<evidence type="ECO:0000313" key="8">
    <source>
        <dbReference type="EMBL" id="KII64366.1"/>
    </source>
</evidence>
<dbReference type="PANTHER" id="PTHR43856:SF1">
    <property type="entry name" value="MITOCHONDRIAL CARDIOLIPIN HYDROLASE"/>
    <property type="match status" value="1"/>
</dbReference>
<proteinExistence type="inferred from homology"/>
<dbReference type="SUPFAM" id="SSF56024">
    <property type="entry name" value="Phospholipase D/nuclease"/>
    <property type="match status" value="1"/>
</dbReference>
<dbReference type="CDD" id="cd09170">
    <property type="entry name" value="PLDc_Nuc"/>
    <property type="match status" value="1"/>
</dbReference>
<sequence>MLSADSEISVGFSPGGAAQALILSFIHTAAGSVDIAAYDFTSVTIAESLSQLAQSGVPVRIVADEKKSHDRWSLVNRLACSGIQVRTDAQYSIMHNKFIVTGSFNYTSSSEKRNAENALVIRDNPNLARQYQNEFNRLWAESSPPLRYDGEEDVFPDFVLKDVPGVDALPMEVFGMNTPEYLQRKQEKSVHYDAEYGQGRWWYWEATVRSEIPAFPSCSAE</sequence>
<feature type="domain" description="Phospholipase D-like" evidence="7">
    <location>
        <begin position="23"/>
        <end position="139"/>
    </location>
</feature>
<dbReference type="Gene3D" id="3.30.870.10">
    <property type="entry name" value="Endonuclease Chain A"/>
    <property type="match status" value="1"/>
</dbReference>
<comment type="similarity">
    <text evidence="4">Belongs to the phospholipase D family. MitoPLD/Zucchini subfamily.</text>
</comment>
<dbReference type="EMBL" id="JWZT01004322">
    <property type="protein sequence ID" value="KII64366.1"/>
    <property type="molecule type" value="Genomic_DNA"/>
</dbReference>
<evidence type="ECO:0000256" key="2">
    <source>
        <dbReference type="ARBA" id="ARBA00022963"/>
    </source>
</evidence>
<comment type="caution">
    <text evidence="8">The sequence shown here is derived from an EMBL/GenBank/DDBJ whole genome shotgun (WGS) entry which is preliminary data.</text>
</comment>
<keyword evidence="1 8" id="KW-0378">Hydrolase</keyword>
<dbReference type="Pfam" id="PF13091">
    <property type="entry name" value="PLDc_2"/>
    <property type="match status" value="1"/>
</dbReference>
<accession>A0A0C2MBJ0</accession>
<dbReference type="AlphaFoldDB" id="A0A0C2MBJ0"/>
<keyword evidence="2" id="KW-0442">Lipid degradation</keyword>
<dbReference type="GO" id="GO:0016891">
    <property type="term" value="F:RNA endonuclease activity producing 5'-phosphomonoesters, hydrolytic mechanism"/>
    <property type="evidence" value="ECO:0007669"/>
    <property type="project" value="TreeGrafter"/>
</dbReference>
<evidence type="ECO:0000256" key="3">
    <source>
        <dbReference type="ARBA" id="ARBA00023098"/>
    </source>
</evidence>
<evidence type="ECO:0000256" key="4">
    <source>
        <dbReference type="ARBA" id="ARBA00038012"/>
    </source>
</evidence>
<dbReference type="Proteomes" id="UP000031668">
    <property type="component" value="Unassembled WGS sequence"/>
</dbReference>
<dbReference type="InterPro" id="IPR025202">
    <property type="entry name" value="PLD-like_dom"/>
</dbReference>
<name>A0A0C2MBJ0_THEKT</name>
<organism evidence="8 9">
    <name type="scientific">Thelohanellus kitauei</name>
    <name type="common">Myxosporean</name>
    <dbReference type="NCBI Taxonomy" id="669202"/>
    <lineage>
        <taxon>Eukaryota</taxon>
        <taxon>Metazoa</taxon>
        <taxon>Cnidaria</taxon>
        <taxon>Myxozoa</taxon>
        <taxon>Myxosporea</taxon>
        <taxon>Bivalvulida</taxon>
        <taxon>Platysporina</taxon>
        <taxon>Myxobolidae</taxon>
        <taxon>Thelohanellus</taxon>
    </lineage>
</organism>
<evidence type="ECO:0000256" key="1">
    <source>
        <dbReference type="ARBA" id="ARBA00022801"/>
    </source>
</evidence>
<dbReference type="InterPro" id="IPR051406">
    <property type="entry name" value="PLD_domain"/>
</dbReference>
<dbReference type="PANTHER" id="PTHR43856">
    <property type="entry name" value="CARDIOLIPIN HYDROLASE"/>
    <property type="match status" value="1"/>
</dbReference>
<evidence type="ECO:0000256" key="5">
    <source>
        <dbReference type="ARBA" id="ARBA00040549"/>
    </source>
</evidence>
<reference evidence="8 9" key="1">
    <citation type="journal article" date="2014" name="Genome Biol. Evol.">
        <title>The genome of the myxosporean Thelohanellus kitauei shows adaptations to nutrient acquisition within its fish host.</title>
        <authorList>
            <person name="Yang Y."/>
            <person name="Xiong J."/>
            <person name="Zhou Z."/>
            <person name="Huo F."/>
            <person name="Miao W."/>
            <person name="Ran C."/>
            <person name="Liu Y."/>
            <person name="Zhang J."/>
            <person name="Feng J."/>
            <person name="Wang M."/>
            <person name="Wang M."/>
            <person name="Wang L."/>
            <person name="Yao B."/>
        </authorList>
    </citation>
    <scope>NUCLEOTIDE SEQUENCE [LARGE SCALE GENOMIC DNA]</scope>
    <source>
        <strain evidence="8">Wuqing</strain>
    </source>
</reference>
<dbReference type="GO" id="GO:0016042">
    <property type="term" value="P:lipid catabolic process"/>
    <property type="evidence" value="ECO:0007669"/>
    <property type="project" value="UniProtKB-KW"/>
</dbReference>
<evidence type="ECO:0000256" key="6">
    <source>
        <dbReference type="ARBA" id="ARBA00043167"/>
    </source>
</evidence>
<protein>
    <recommendedName>
        <fullName evidence="5">Mitochondrial cardiolipin hydrolase</fullName>
    </recommendedName>
    <alternativeName>
        <fullName evidence="6">Mitochondrial phospholipase</fullName>
    </alternativeName>
</protein>
<evidence type="ECO:0000259" key="7">
    <source>
        <dbReference type="Pfam" id="PF13091"/>
    </source>
</evidence>